<evidence type="ECO:0000313" key="1">
    <source>
        <dbReference type="EMBL" id="VDC28609.1"/>
    </source>
</evidence>
<keyword evidence="2" id="KW-1185">Reference proteome</keyword>
<dbReference type="OrthoDB" id="5380073at2"/>
<dbReference type="Proteomes" id="UP000277498">
    <property type="component" value="Unassembled WGS sequence"/>
</dbReference>
<dbReference type="SUPFAM" id="SSF56300">
    <property type="entry name" value="Metallo-dependent phosphatases"/>
    <property type="match status" value="1"/>
</dbReference>
<dbReference type="EMBL" id="UXAW01000070">
    <property type="protein sequence ID" value="VDC28609.1"/>
    <property type="molecule type" value="Genomic_DNA"/>
</dbReference>
<gene>
    <name evidence="1" type="ORF">XINFAN_02179</name>
</gene>
<evidence type="ECO:0008006" key="3">
    <source>
        <dbReference type="Google" id="ProtNLM"/>
    </source>
</evidence>
<sequence length="188" mass="21308">MTHWYTADPHFGHDSIIPNARRPFRDTGHMEAVLIERLWEKVGPDDDLWIVGDFAFGPKAKDEDWLLAIFGQLPGARRHLVVGNHDGPLTQALPWDSVSWLAEVDDPASEKPVTLCHYPMMTWNHARKGALHLFGHVHGNWQGSENAVNAGVDAWDFYPVTVQEAARRAKGLPVNRHWRDVEPRASRS</sequence>
<proteinExistence type="predicted"/>
<name>A0A3P5XJ52_9RHOB</name>
<accession>A0A3P5XJ52</accession>
<reference evidence="1 2" key="1">
    <citation type="submission" date="2018-11" db="EMBL/GenBank/DDBJ databases">
        <authorList>
            <person name="Criscuolo A."/>
        </authorList>
    </citation>
    <scope>NUCLEOTIDE SEQUENCE [LARGE SCALE GENOMIC DNA]</scope>
    <source>
        <strain evidence="1">ACIP111625</strain>
    </source>
</reference>
<dbReference type="AlphaFoldDB" id="A0A3P5XJ52"/>
<dbReference type="InterPro" id="IPR029052">
    <property type="entry name" value="Metallo-depent_PP-like"/>
</dbReference>
<dbReference type="Gene3D" id="3.60.21.10">
    <property type="match status" value="1"/>
</dbReference>
<organism evidence="1 2">
    <name type="scientific">Pseudogemmobacter humi</name>
    <dbReference type="NCBI Taxonomy" id="2483812"/>
    <lineage>
        <taxon>Bacteria</taxon>
        <taxon>Pseudomonadati</taxon>
        <taxon>Pseudomonadota</taxon>
        <taxon>Alphaproteobacteria</taxon>
        <taxon>Rhodobacterales</taxon>
        <taxon>Paracoccaceae</taxon>
        <taxon>Pseudogemmobacter</taxon>
    </lineage>
</organism>
<evidence type="ECO:0000313" key="2">
    <source>
        <dbReference type="Proteomes" id="UP000277498"/>
    </source>
</evidence>
<dbReference type="RefSeq" id="WP_124086936.1">
    <property type="nucleotide sequence ID" value="NZ_UXAW01000070.1"/>
</dbReference>
<protein>
    <recommendedName>
        <fullName evidence="3">Calcineurin-like phosphoesterase domain-containing protein</fullName>
    </recommendedName>
</protein>